<dbReference type="Proteomes" id="UP000287022">
    <property type="component" value="Unassembled WGS sequence"/>
</dbReference>
<name>A0A432ZAG4_9GAMM</name>
<protein>
    <submittedName>
        <fullName evidence="1">Uncharacterized protein</fullName>
    </submittedName>
</protein>
<dbReference type="AlphaFoldDB" id="A0A432ZAG4"/>
<evidence type="ECO:0000313" key="1">
    <source>
        <dbReference type="EMBL" id="RUO74901.1"/>
    </source>
</evidence>
<organism evidence="1 2">
    <name type="scientific">Pseudidiomarina sediminum</name>
    <dbReference type="NCBI Taxonomy" id="431675"/>
    <lineage>
        <taxon>Bacteria</taxon>
        <taxon>Pseudomonadati</taxon>
        <taxon>Pseudomonadota</taxon>
        <taxon>Gammaproteobacteria</taxon>
        <taxon>Alteromonadales</taxon>
        <taxon>Idiomarinaceae</taxon>
        <taxon>Pseudidiomarina</taxon>
    </lineage>
</organism>
<keyword evidence="2" id="KW-1185">Reference proteome</keyword>
<comment type="caution">
    <text evidence="1">The sequence shown here is derived from an EMBL/GenBank/DDBJ whole genome shotgun (WGS) entry which is preliminary data.</text>
</comment>
<gene>
    <name evidence="1" type="ORF">CWI80_06115</name>
</gene>
<evidence type="ECO:0000313" key="2">
    <source>
        <dbReference type="Proteomes" id="UP000287022"/>
    </source>
</evidence>
<sequence>MWKLAKMKKTLSPFGTFVVSVAFFLVASHLLLKYADGARSWLQQELAPVTAESQAIFQELLGKHYIITSASKLHFSSNPYYFTPFDAVYTWRKMTETTSYQACSRRSSSCVPFVVFDPFTNGAAGFELSAEMMQHGYSNGDVYYCIGGEPAIGAEAIKKVQFNHRQVTMLTFSTPSGHYMVFGLPETQLEKWRGRCS</sequence>
<dbReference type="EMBL" id="PIQE01000001">
    <property type="protein sequence ID" value="RUO74901.1"/>
    <property type="molecule type" value="Genomic_DNA"/>
</dbReference>
<accession>A0A432ZAG4</accession>
<proteinExistence type="predicted"/>
<reference evidence="2" key="1">
    <citation type="journal article" date="2018" name="Front. Microbiol.">
        <title>Genome-Based Analysis Reveals the Taxonomy and Diversity of the Family Idiomarinaceae.</title>
        <authorList>
            <person name="Liu Y."/>
            <person name="Lai Q."/>
            <person name="Shao Z."/>
        </authorList>
    </citation>
    <scope>NUCLEOTIDE SEQUENCE [LARGE SCALE GENOMIC DNA]</scope>
    <source>
        <strain evidence="2">c121</strain>
    </source>
</reference>